<comment type="similarity">
    <text evidence="4 14">Belongs to the glycosyl hydrolase 31 family.</text>
</comment>
<dbReference type="Gene3D" id="3.20.20.80">
    <property type="entry name" value="Glycosidases"/>
    <property type="match status" value="1"/>
</dbReference>
<evidence type="ECO:0000256" key="4">
    <source>
        <dbReference type="ARBA" id="ARBA00007806"/>
    </source>
</evidence>
<dbReference type="Pfam" id="PF21365">
    <property type="entry name" value="Glyco_hydro_31_3rd"/>
    <property type="match status" value="1"/>
</dbReference>
<evidence type="ECO:0000256" key="14">
    <source>
        <dbReference type="RuleBase" id="RU361185"/>
    </source>
</evidence>
<feature type="region of interest" description="Disordered" evidence="15">
    <location>
        <begin position="453"/>
        <end position="498"/>
    </location>
</feature>
<keyword evidence="10 14" id="KW-0326">Glycosidase</keyword>
<dbReference type="GO" id="GO:0008422">
    <property type="term" value="F:beta-glucosidase activity"/>
    <property type="evidence" value="ECO:0007669"/>
    <property type="project" value="UniProtKB-EC"/>
</dbReference>
<feature type="domain" description="Glycoside hydrolase family 31 TIM barrel" evidence="17">
    <location>
        <begin position="270"/>
        <end position="677"/>
    </location>
</feature>
<dbReference type="AlphaFoldDB" id="A0A0U5GAS4"/>
<evidence type="ECO:0000256" key="3">
    <source>
        <dbReference type="ARBA" id="ARBA00004613"/>
    </source>
</evidence>
<feature type="domain" description="Glycoside hydrolase family 31 N-terminal" evidence="18">
    <location>
        <begin position="112"/>
        <end position="223"/>
    </location>
</feature>
<keyword evidence="8" id="KW-0325">Glycoprotein</keyword>
<dbReference type="GO" id="GO:0004558">
    <property type="term" value="F:alpha-1,4-glucosidase activity"/>
    <property type="evidence" value="ECO:0007669"/>
    <property type="project" value="UniProtKB-EC"/>
</dbReference>
<accession>A0A0U5GAS4</accession>
<evidence type="ECO:0000259" key="18">
    <source>
        <dbReference type="Pfam" id="PF13802"/>
    </source>
</evidence>
<evidence type="ECO:0000256" key="5">
    <source>
        <dbReference type="ARBA" id="ARBA00022525"/>
    </source>
</evidence>
<dbReference type="GO" id="GO:0005576">
    <property type="term" value="C:extracellular region"/>
    <property type="evidence" value="ECO:0007669"/>
    <property type="project" value="UniProtKB-SubCell"/>
</dbReference>
<dbReference type="Proteomes" id="UP000054771">
    <property type="component" value="Unassembled WGS sequence"/>
</dbReference>
<feature type="chain" id="PRO_5006857687" evidence="16">
    <location>
        <begin position="17"/>
        <end position="876"/>
    </location>
</feature>
<proteinExistence type="inferred from homology"/>
<dbReference type="SUPFAM" id="SSF51445">
    <property type="entry name" value="(Trans)glycosidases"/>
    <property type="match status" value="1"/>
</dbReference>
<comment type="catalytic activity">
    <reaction evidence="2">
        <text>Hydrolysis of terminal, non-reducing (1-&gt;4)-linked alpha-D-glucose residues with release of alpha-D-glucose.</text>
        <dbReference type="EC" id="3.2.1.20"/>
    </reaction>
</comment>
<evidence type="ECO:0000256" key="2">
    <source>
        <dbReference type="ARBA" id="ARBA00001657"/>
    </source>
</evidence>
<dbReference type="InterPro" id="IPR017853">
    <property type="entry name" value="GH"/>
</dbReference>
<dbReference type="GO" id="GO:0000272">
    <property type="term" value="P:polysaccharide catabolic process"/>
    <property type="evidence" value="ECO:0007669"/>
    <property type="project" value="UniProtKB-KW"/>
</dbReference>
<name>A0A0U5GAS4_ASPCI</name>
<dbReference type="CDD" id="cd14752">
    <property type="entry name" value="GH31_N"/>
    <property type="match status" value="1"/>
</dbReference>
<evidence type="ECO:0000256" key="12">
    <source>
        <dbReference type="ARBA" id="ARBA00023326"/>
    </source>
</evidence>
<comment type="function">
    <text evidence="13">Glucosidase involved in the degradation of cellulosic biomass. Has both alpha- and beta-glucosidase activity.</text>
</comment>
<dbReference type="PANTHER" id="PTHR22762:SF67">
    <property type="entry name" value="ALPHA_BETA-GLUCOSIDASE AGDC-RELATED"/>
    <property type="match status" value="1"/>
</dbReference>
<evidence type="ECO:0000256" key="15">
    <source>
        <dbReference type="SAM" id="MobiDB-lite"/>
    </source>
</evidence>
<organism evidence="20 21">
    <name type="scientific">Aspergillus calidoustus</name>
    <dbReference type="NCBI Taxonomy" id="454130"/>
    <lineage>
        <taxon>Eukaryota</taxon>
        <taxon>Fungi</taxon>
        <taxon>Dikarya</taxon>
        <taxon>Ascomycota</taxon>
        <taxon>Pezizomycotina</taxon>
        <taxon>Eurotiomycetes</taxon>
        <taxon>Eurotiomycetidae</taxon>
        <taxon>Eurotiales</taxon>
        <taxon>Aspergillaceae</taxon>
        <taxon>Aspergillus</taxon>
        <taxon>Aspergillus subgen. Nidulantes</taxon>
    </lineage>
</organism>
<dbReference type="InterPro" id="IPR048395">
    <property type="entry name" value="Glyco_hydro_31_C"/>
</dbReference>
<feature type="domain" description="Glycosyl hydrolase family 31 C-terminal" evidence="19">
    <location>
        <begin position="685"/>
        <end position="773"/>
    </location>
</feature>
<feature type="signal peptide" evidence="16">
    <location>
        <begin position="1"/>
        <end position="16"/>
    </location>
</feature>
<keyword evidence="12" id="KW-0624">Polysaccharide degradation</keyword>
<evidence type="ECO:0000256" key="16">
    <source>
        <dbReference type="SAM" id="SignalP"/>
    </source>
</evidence>
<dbReference type="PANTHER" id="PTHR22762">
    <property type="entry name" value="ALPHA-GLUCOSIDASE"/>
    <property type="match status" value="1"/>
</dbReference>
<comment type="catalytic activity">
    <reaction evidence="1">
        <text>Hydrolysis of terminal, non-reducing beta-D-glucosyl residues with release of beta-D-glucose.</text>
        <dbReference type="EC" id="3.2.1.21"/>
    </reaction>
</comment>
<protein>
    <submittedName>
        <fullName evidence="20">Putative Alpha/beta-glucosidase agdC</fullName>
    </submittedName>
</protein>
<keyword evidence="6 16" id="KW-0732">Signal</keyword>
<evidence type="ECO:0000256" key="8">
    <source>
        <dbReference type="ARBA" id="ARBA00023180"/>
    </source>
</evidence>
<evidence type="ECO:0000256" key="13">
    <source>
        <dbReference type="ARBA" id="ARBA00025512"/>
    </source>
</evidence>
<keyword evidence="21" id="KW-1185">Reference proteome</keyword>
<dbReference type="InterPro" id="IPR011013">
    <property type="entry name" value="Gal_mutarotase_sf_dom"/>
</dbReference>
<evidence type="ECO:0000256" key="1">
    <source>
        <dbReference type="ARBA" id="ARBA00000448"/>
    </source>
</evidence>
<dbReference type="CDD" id="cd06602">
    <property type="entry name" value="GH31_MGAM_SI_GAA"/>
    <property type="match status" value="1"/>
</dbReference>
<evidence type="ECO:0000256" key="6">
    <source>
        <dbReference type="ARBA" id="ARBA00022729"/>
    </source>
</evidence>
<dbReference type="OrthoDB" id="5839090at2759"/>
<dbReference type="STRING" id="454130.A0A0U5GAS4"/>
<dbReference type="EMBL" id="CDMC01000012">
    <property type="protein sequence ID" value="CEL08864.1"/>
    <property type="molecule type" value="Genomic_DNA"/>
</dbReference>
<dbReference type="GO" id="GO:0071555">
    <property type="term" value="P:cell wall organization"/>
    <property type="evidence" value="ECO:0007669"/>
    <property type="project" value="UniProtKB-KW"/>
</dbReference>
<dbReference type="Gene3D" id="2.60.40.1760">
    <property type="entry name" value="glycosyl hydrolase (family 31)"/>
    <property type="match status" value="1"/>
</dbReference>
<dbReference type="InterPro" id="IPR025887">
    <property type="entry name" value="Glyco_hydro_31_N_dom"/>
</dbReference>
<keyword evidence="11" id="KW-0961">Cell wall biogenesis/degradation</keyword>
<dbReference type="InterPro" id="IPR013780">
    <property type="entry name" value="Glyco_hydro_b"/>
</dbReference>
<keyword evidence="5" id="KW-0964">Secreted</keyword>
<gene>
    <name evidence="20" type="ORF">ASPCAL12009</name>
</gene>
<evidence type="ECO:0000256" key="10">
    <source>
        <dbReference type="ARBA" id="ARBA00023295"/>
    </source>
</evidence>
<evidence type="ECO:0000259" key="19">
    <source>
        <dbReference type="Pfam" id="PF21365"/>
    </source>
</evidence>
<evidence type="ECO:0000256" key="11">
    <source>
        <dbReference type="ARBA" id="ARBA00023316"/>
    </source>
</evidence>
<dbReference type="Gene3D" id="2.60.40.1180">
    <property type="entry name" value="Golgi alpha-mannosidase II"/>
    <property type="match status" value="2"/>
</dbReference>
<dbReference type="Pfam" id="PF13802">
    <property type="entry name" value="Gal_mutarotas_2"/>
    <property type="match status" value="1"/>
</dbReference>
<dbReference type="Pfam" id="PF01055">
    <property type="entry name" value="Glyco_hydro_31_2nd"/>
    <property type="match status" value="1"/>
</dbReference>
<evidence type="ECO:0000313" key="21">
    <source>
        <dbReference type="Proteomes" id="UP000054771"/>
    </source>
</evidence>
<dbReference type="SUPFAM" id="SSF51011">
    <property type="entry name" value="Glycosyl hydrolase domain"/>
    <property type="match status" value="1"/>
</dbReference>
<keyword evidence="9" id="KW-0119">Carbohydrate metabolism</keyword>
<reference evidence="21" key="1">
    <citation type="journal article" date="2016" name="Genome Announc.">
        <title>Draft genome sequences of fungus Aspergillus calidoustus.</title>
        <authorList>
            <person name="Horn F."/>
            <person name="Linde J."/>
            <person name="Mattern D.J."/>
            <person name="Walther G."/>
            <person name="Guthke R."/>
            <person name="Scherlach K."/>
            <person name="Martin K."/>
            <person name="Brakhage A.A."/>
            <person name="Petzke L."/>
            <person name="Valiante V."/>
        </authorList>
    </citation>
    <scope>NUCLEOTIDE SEQUENCE [LARGE SCALE GENOMIC DNA]</scope>
    <source>
        <strain evidence="21">SF006504</strain>
    </source>
</reference>
<dbReference type="InterPro" id="IPR000322">
    <property type="entry name" value="Glyco_hydro_31_TIM"/>
</dbReference>
<sequence length="876" mass="98276">MVVPTALLLWPLLALADISSVQQPLANCPGYTAINVQNQSNGLVVDLTLAGSPCDAYGTDIVNLKLKVDYETDTRLHVIIYDADENVYQVPESVFPRPSVGGRPSNTEGTSELIFTYEESPFSFAISRSSTGETLFNSSGSNLVFQSQYVNLRTSLPQNPNLYGIGEHSDSLRLNTTKYTRTLWNRDAYTIPAGTNLYGAHPVYIDHRQTGTHGVFLLNSNGMDVQIDQDHDGVQYLEYNLLGGVLDFYFLAGPSPKDVSVQYAEVAGLPAMVPYWGFGFHQCRYGYQDIFEVASVVNNYSQANIPLETMWTDIDYMDHRKVFTLDQERFPLQSVRALVDYLHQRNMHYIVMVDPAVASTNDPAFQRGVEKDVFLRREDGELYQAVVWPGATVFPDWFHPNTPDYWINEFAVFFNPKTGVDIDALWIDMNEAANFCDWPCSDPVAWAQEHNFPPEPPAARPNPSSLPGFPEVFQPGHGNAKKARRRDQEPGKKLGLQGRDLINPPYQIANAAGSISNHTINTDLIHSNGLAEYDTHNLYGTLMSSFSREAMLHRRPNKRPLVITRSTFAGAGSHVAHWLGDNASTWEKYRVSIAQMLAFASIFQVPFVGSDVCGFSANTTEQLCTRWAMLGAFNPFYRNHNEYGMISQEFYRWESVAKAARKAIALRYQLLDYVYTLFYRQTQTGEPWLMPLFFAYPDDPQTYGIDLQFFYGNALLVSPVTQEDSTSVDAYFPDDMFYDWYTGRPVRGRGEVITLADISYTDIPLHVRGGSIIPVRASSAVTTADLRRRPFQLVIAPDLDDRASGELYVDDGESLEQLATLEVTFTYENSRLSFDGVFTLETNLKIESVTVLGEEDGQRSIAVDLPLTGPGSVDLT</sequence>
<evidence type="ECO:0000256" key="9">
    <source>
        <dbReference type="ARBA" id="ARBA00023277"/>
    </source>
</evidence>
<dbReference type="OMA" id="HNEIHAN"/>
<evidence type="ECO:0000259" key="17">
    <source>
        <dbReference type="Pfam" id="PF01055"/>
    </source>
</evidence>
<dbReference type="SUPFAM" id="SSF74650">
    <property type="entry name" value="Galactose mutarotase-like"/>
    <property type="match status" value="1"/>
</dbReference>
<evidence type="ECO:0000256" key="7">
    <source>
        <dbReference type="ARBA" id="ARBA00022801"/>
    </source>
</evidence>
<evidence type="ECO:0000313" key="20">
    <source>
        <dbReference type="EMBL" id="CEL08864.1"/>
    </source>
</evidence>
<comment type="subcellular location">
    <subcellularLocation>
        <location evidence="3">Secreted</location>
    </subcellularLocation>
</comment>
<keyword evidence="7 14" id="KW-0378">Hydrolase</keyword>
<dbReference type="GO" id="GO:0030246">
    <property type="term" value="F:carbohydrate binding"/>
    <property type="evidence" value="ECO:0007669"/>
    <property type="project" value="InterPro"/>
</dbReference>